<dbReference type="PANTHER" id="PTHR32305:SF15">
    <property type="entry name" value="PROTEIN RHSA-RELATED"/>
    <property type="match status" value="1"/>
</dbReference>
<sequence>MGLGDFLNGVGDAIEDGVENVVEGAGEIIDDGLDVLSDGAEAIGLDGVSEALDDFGDEVASATGGDVEERELGESEDPKELILGDPADIGSRVDTLGRMSAALESTGDALAKIDAGEWVGDGAEAFDRAYDKQPRLWFDGADAMEGAAKAMDAWHNEVDTAQKKAADAIAKWKAARDEEVRQKTWWNSLTGEQQAQTTLVDTWSGLQQEARDILRGARTQRDNGASIAVSAIAAATAKAPEEPPFSERMLDNITDLKGVFDHGLLNFTSGLLTSLTGIVQFVRQVNPLDIYNITHPAEYASGLSDLGTGLVVAAADPGAAVSTFLSEARDNPFNFAGALTGDALLGLATGGGGTAVSAAKKLKDLAKVGSKAAHGLERVGGAPRVPEIHPSHPDAPTPHAPEPGAGSAHTDPGHAHDPDPIDAGSHPDGPAQRHDEGDPGSLPHEQSGSHGTPEHHTKTDHDDAGGPYHENNQGPVRHVDPDPAPTPHADPERPPVSHADPDHSPASHADPDRPSPSHADPDPARGNPERPPVSHSNPEPSAHSSPERPVSHPDAPQNPHASPEHPVSHADSPRNPATHPNTHTDGAQDAPQARPEHTAPHQDSHSNAEHNANRSDHPGSEQGSRTDHENPSDPAGSEHGQRTDRDAPAPHHPEPEHTPTDRYPDEGKPDPDQTPPVRPDDGNPTGHTNHEGPSQHGPDSTTTRTDPGAAPGVYSNAGPHAGSPTSPTANAEVKTPGPRQDAGPAPTTRAHPDLASAARAHPDSRAIPRMTPQTPARSAPGANSHHAPDARQHPEAPSSNRHDSDHNSSQTPHTPENGQGHHDPGSRTPHHDSENSSPHDRSTRPDDYEPRDNGRQHDSHRDADNSTDRGGRDHTREPDHDSNGRDSRDGEQRQDHRPHDSDRHTDRPDGREHRPHDPHRDPDNPADRDGGRDRTREQDHDSNGRGDRDAHDRGNRPDYRPHDPHRDVDNPTEHGRHDRESGRDSNGGRLPHDSDTPGDRDQDHRPHDSDQHPRDHDPDQDQPTAHDRADADAGAHEHARESGAESDRTPEQKTCSTDPVDISTGEFLLPETDIELPGVLALALHRSHHSNYRFGRWFGPSWSATVDVRVIVEVDGVTFVGEDGIMLAYPHAEAGVPVAPLTRGQHWSLTRTEAGGYRVLDQRRELIWHFAPELGLDGIEARLGNFALSAITDRHHNRVRFHYDHDGVPVEVSHSGGYRVRVDSQAGRITGLALVTDEPELGEFATALREFGYAEGELVSVADGGAAVTRYTYDDEHRMTSWLDSNGNRMVNTYDEFGRVVHQRGTAGILNCDYDYRELPEGAGRLTTVTDSLGASTTHGFDRELQLRDLRDPTGRPTHIDYNADRKPLTIVASDGARTSYTYNSVGDATKVAHPDGSSTEIEYLWRNRPSTITAPDGAVSRLEWSEEGDLAATVDPAGTRTEYTYHFNGALATVEANGTRTAVRVNGAGLPVEVTAPDGAVTRIRRDAMGRAVEVTDPLGAVTRYEWTPTGHLLRRRDPDGRTDSWTYDGEGNVRTHLDRAGGRTEFTYGAFDLLHERTSTDGAVTRFSWDTERRVTTVHNPIGQNWVYEYDAAGSASAETDYTGATTRYTHDRGGRIATVASAAGTVRHHHYDILGRLTEISTDADEWIRYTYDRGGRTRTAVNGVGADVTHALEFAYTATGSLASVQRDGALALEFDYDRRGHRSRRTAASGNVTTWHHDILGRPDRIGADGHDVSFEHDRLGRLIGWRVGEVAVTRELTEAGRVAHQEVTAFPAAALSLDLGPATRPEPRRLRRDEFAYRHDGYLTAQTVDRSATAPARRDFDLDPAGRVTTIAENGTPVEHYTYDQLANVTSGRAERAAAQADSGDGHREYRDNLLIRDGRTRYHYDRCGRLIRKTTTRLSRKPEVWHYRYNGFDQLTDVWTPDRQWWRYTYDALGRRTTKQRLGTDGAVLEHVDYLWDGSHLIEQTSAESTTRWQYQPGSHTPLTQTTARDAVDREFFAIITDLVGTPTELIDATTGDTTGVAESDLWGRTVWRGTASTPLRFPGQIDDPESGLHYNHHRYYDPETARYLTQDPLGLDPAPNPNTYVHNPTTWLDPLGLMCKEFNTNGKHLSDKNPVPPKIREQYEEIHAGNGTPRIDPATHQQTVHEGRQLSPRQRSQWAGSLEWDVPGTRHRILERPDGLFGYVLDHDYRAPFLFPGPWYPEGGKIPQRLGK</sequence>
<reference evidence="7" key="1">
    <citation type="journal article" date="2019" name="Int. J. Syst. Evol. Microbiol.">
        <title>The Global Catalogue of Microorganisms (GCM) 10K type strain sequencing project: providing services to taxonomists for standard genome sequencing and annotation.</title>
        <authorList>
            <consortium name="The Broad Institute Genomics Platform"/>
            <consortium name="The Broad Institute Genome Sequencing Center for Infectious Disease"/>
            <person name="Wu L."/>
            <person name="Ma J."/>
        </authorList>
    </citation>
    <scope>NUCLEOTIDE SEQUENCE [LARGE SCALE GENOMIC DNA]</scope>
    <source>
        <strain evidence="7">JCM 18298</strain>
    </source>
</reference>
<evidence type="ECO:0000259" key="4">
    <source>
        <dbReference type="Pfam" id="PF21725"/>
    </source>
</evidence>
<dbReference type="Gene3D" id="2.180.10.10">
    <property type="entry name" value="RHS repeat-associated core"/>
    <property type="match status" value="2"/>
</dbReference>
<feature type="compositionally biased region" description="Basic and acidic residues" evidence="2">
    <location>
        <begin position="639"/>
        <end position="671"/>
    </location>
</feature>
<feature type="compositionally biased region" description="Basic and acidic residues" evidence="2">
    <location>
        <begin position="489"/>
        <end position="523"/>
    </location>
</feature>
<dbReference type="PRINTS" id="PR00394">
    <property type="entry name" value="RHSPROTEIN"/>
</dbReference>
<dbReference type="Pfam" id="PF05593">
    <property type="entry name" value="RHS_repeat"/>
    <property type="match status" value="1"/>
</dbReference>
<feature type="compositionally biased region" description="Basic and acidic residues" evidence="2">
    <location>
        <begin position="562"/>
        <end position="572"/>
    </location>
</feature>
<keyword evidence="7" id="KW-1185">Reference proteome</keyword>
<dbReference type="RefSeq" id="WP_345499429.1">
    <property type="nucleotide sequence ID" value="NZ_BAABJM010000008.1"/>
</dbReference>
<evidence type="ECO:0000259" key="5">
    <source>
        <dbReference type="Pfam" id="PF25023"/>
    </source>
</evidence>
<feature type="compositionally biased region" description="Basic and acidic residues" evidence="2">
    <location>
        <begin position="594"/>
        <end position="631"/>
    </location>
</feature>
<dbReference type="PANTHER" id="PTHR32305">
    <property type="match status" value="1"/>
</dbReference>
<accession>A0ABP9KY43</accession>
<proteinExistence type="predicted"/>
<comment type="caution">
    <text evidence="6">The sequence shown here is derived from an EMBL/GenBank/DDBJ whole genome shotgun (WGS) entry which is preliminary data.</text>
</comment>
<dbReference type="InterPro" id="IPR056823">
    <property type="entry name" value="TEN-like_YD-shell"/>
</dbReference>
<dbReference type="InterPro" id="IPR031325">
    <property type="entry name" value="RHS_repeat"/>
</dbReference>
<evidence type="ECO:0000259" key="3">
    <source>
        <dbReference type="Pfam" id="PF20148"/>
    </source>
</evidence>
<dbReference type="NCBIfam" id="TIGR03696">
    <property type="entry name" value="Rhs_assc_core"/>
    <property type="match status" value="1"/>
</dbReference>
<evidence type="ECO:0000256" key="1">
    <source>
        <dbReference type="ARBA" id="ARBA00022737"/>
    </source>
</evidence>
<dbReference type="Pfam" id="PF25023">
    <property type="entry name" value="TEN_YD-shell"/>
    <property type="match status" value="1"/>
</dbReference>
<feature type="compositionally biased region" description="Basic and acidic residues" evidence="2">
    <location>
        <begin position="786"/>
        <end position="806"/>
    </location>
</feature>
<dbReference type="Proteomes" id="UP001500603">
    <property type="component" value="Unassembled WGS sequence"/>
</dbReference>
<organism evidence="6 7">
    <name type="scientific">Nocardia callitridis</name>
    <dbReference type="NCBI Taxonomy" id="648753"/>
    <lineage>
        <taxon>Bacteria</taxon>
        <taxon>Bacillati</taxon>
        <taxon>Actinomycetota</taxon>
        <taxon>Actinomycetes</taxon>
        <taxon>Mycobacteriales</taxon>
        <taxon>Nocardiaceae</taxon>
        <taxon>Nocardia</taxon>
    </lineage>
</organism>
<name>A0ABP9KY43_9NOCA</name>
<keyword evidence="1" id="KW-0677">Repeat</keyword>
<feature type="region of interest" description="Disordered" evidence="2">
    <location>
        <begin position="373"/>
        <end position="1062"/>
    </location>
</feature>
<evidence type="ECO:0000256" key="2">
    <source>
        <dbReference type="SAM" id="MobiDB-lite"/>
    </source>
</evidence>
<evidence type="ECO:0008006" key="8">
    <source>
        <dbReference type="Google" id="ProtNLM"/>
    </source>
</evidence>
<feature type="compositionally biased region" description="Polar residues" evidence="2">
    <location>
        <begin position="534"/>
        <end position="544"/>
    </location>
</feature>
<dbReference type="InterPro" id="IPR022385">
    <property type="entry name" value="Rhs_assc_core"/>
</dbReference>
<gene>
    <name evidence="6" type="ORF">GCM10023318_57600</name>
</gene>
<dbReference type="NCBIfam" id="TIGR01643">
    <property type="entry name" value="YD_repeat_2x"/>
    <property type="match status" value="6"/>
</dbReference>
<feature type="compositionally biased region" description="Basic and acidic residues" evidence="2">
    <location>
        <begin position="990"/>
        <end position="1051"/>
    </location>
</feature>
<evidence type="ECO:0000313" key="7">
    <source>
        <dbReference type="Proteomes" id="UP001500603"/>
    </source>
</evidence>
<dbReference type="InterPro" id="IPR050708">
    <property type="entry name" value="T6SS_VgrG/RHS"/>
</dbReference>
<feature type="domain" description="Putative T7SS secretion signal" evidence="4">
    <location>
        <begin position="15"/>
        <end position="243"/>
    </location>
</feature>
<dbReference type="InterPro" id="IPR049082">
    <property type="entry name" value="T7SS_signal"/>
</dbReference>
<feature type="compositionally biased region" description="Basic and acidic residues" evidence="2">
    <location>
        <begin position="452"/>
        <end position="464"/>
    </location>
</feature>
<dbReference type="EMBL" id="BAABJM010000008">
    <property type="protein sequence ID" value="GAA5067838.1"/>
    <property type="molecule type" value="Genomic_DNA"/>
</dbReference>
<dbReference type="InterPro" id="IPR006530">
    <property type="entry name" value="YD"/>
</dbReference>
<feature type="domain" description="DUF6531" evidence="3">
    <location>
        <begin position="1058"/>
        <end position="1128"/>
    </location>
</feature>
<evidence type="ECO:0000313" key="6">
    <source>
        <dbReference type="EMBL" id="GAA5067838.1"/>
    </source>
</evidence>
<dbReference type="Pfam" id="PF21725">
    <property type="entry name" value="T7SS_signal"/>
    <property type="match status" value="1"/>
</dbReference>
<dbReference type="Pfam" id="PF20148">
    <property type="entry name" value="DUF6531"/>
    <property type="match status" value="1"/>
</dbReference>
<protein>
    <recommendedName>
        <fullName evidence="8">Type IV secretion protein Rhs</fullName>
    </recommendedName>
</protein>
<feature type="compositionally biased region" description="Basic and acidic residues" evidence="2">
    <location>
        <begin position="819"/>
        <end position="983"/>
    </location>
</feature>
<dbReference type="InterPro" id="IPR045351">
    <property type="entry name" value="DUF6531"/>
</dbReference>
<feature type="domain" description="Teneurin-like YD-shell" evidence="5">
    <location>
        <begin position="1801"/>
        <end position="2079"/>
    </location>
</feature>